<dbReference type="KEGG" id="ccp:CHC_T00002615001"/>
<dbReference type="RefSeq" id="XP_005713760.1">
    <property type="nucleotide sequence ID" value="XM_005713703.1"/>
</dbReference>
<dbReference type="OMA" id="PVQHDKK"/>
<dbReference type="EMBL" id="HG001663">
    <property type="protein sequence ID" value="CDF33941.1"/>
    <property type="molecule type" value="Genomic_DNA"/>
</dbReference>
<organism evidence="12 13">
    <name type="scientific">Chondrus crispus</name>
    <name type="common">Carrageen Irish moss</name>
    <name type="synonym">Polymorpha crispa</name>
    <dbReference type="NCBI Taxonomy" id="2769"/>
    <lineage>
        <taxon>Eukaryota</taxon>
        <taxon>Rhodophyta</taxon>
        <taxon>Florideophyceae</taxon>
        <taxon>Rhodymeniophycidae</taxon>
        <taxon>Gigartinales</taxon>
        <taxon>Gigartinaceae</taxon>
        <taxon>Chondrus</taxon>
    </lineage>
</organism>
<feature type="compositionally biased region" description="Polar residues" evidence="11">
    <location>
        <begin position="126"/>
        <end position="143"/>
    </location>
</feature>
<evidence type="ECO:0000256" key="11">
    <source>
        <dbReference type="SAM" id="MobiDB-lite"/>
    </source>
</evidence>
<dbReference type="PANTHER" id="PTHR12743">
    <property type="entry name" value="CYTOCHROME C1 HEME LYASE"/>
    <property type="match status" value="1"/>
</dbReference>
<evidence type="ECO:0000256" key="7">
    <source>
        <dbReference type="ARBA" id="ARBA00023128"/>
    </source>
</evidence>
<evidence type="ECO:0000256" key="9">
    <source>
        <dbReference type="ARBA" id="ARBA00023239"/>
    </source>
</evidence>
<evidence type="ECO:0000256" key="10">
    <source>
        <dbReference type="RuleBase" id="RU363130"/>
    </source>
</evidence>
<keyword evidence="13" id="KW-1185">Reference proteome</keyword>
<evidence type="ECO:0000256" key="8">
    <source>
        <dbReference type="ARBA" id="ARBA00023136"/>
    </source>
</evidence>
<gene>
    <name evidence="12" type="ORF">CHC_T00002615001</name>
</gene>
<comment type="catalytic activity">
    <reaction evidence="10">
        <text>holo-[cytochrome c] = apo-[cytochrome c] + heme b</text>
        <dbReference type="Rhea" id="RHEA:22648"/>
        <dbReference type="Rhea" id="RHEA-COMP:10725"/>
        <dbReference type="Rhea" id="RHEA-COMP:10726"/>
        <dbReference type="ChEBI" id="CHEBI:29950"/>
        <dbReference type="ChEBI" id="CHEBI:60344"/>
        <dbReference type="ChEBI" id="CHEBI:83739"/>
        <dbReference type="EC" id="4.4.1.17"/>
    </reaction>
</comment>
<accession>R7Q975</accession>
<evidence type="ECO:0000256" key="1">
    <source>
        <dbReference type="ARBA" id="ARBA00004273"/>
    </source>
</evidence>
<dbReference type="Pfam" id="PF01265">
    <property type="entry name" value="Cyto_heme_lyase"/>
    <property type="match status" value="1"/>
</dbReference>
<comment type="function">
    <text evidence="10">Lyase that catalyzes the covalent linking of the heme group to the cytochrome C apoprotein to produce the mature functional cytochrome.</text>
</comment>
<comment type="subcellular location">
    <subcellularLocation>
        <location evidence="1 10">Mitochondrion inner membrane</location>
    </subcellularLocation>
</comment>
<dbReference type="GO" id="GO:0005743">
    <property type="term" value="C:mitochondrial inner membrane"/>
    <property type="evidence" value="ECO:0007669"/>
    <property type="project" value="UniProtKB-SubCell"/>
</dbReference>
<dbReference type="InterPro" id="IPR000511">
    <property type="entry name" value="Holocyt_c/c1_synthase"/>
</dbReference>
<evidence type="ECO:0000256" key="3">
    <source>
        <dbReference type="ARBA" id="ARBA00022617"/>
    </source>
</evidence>
<evidence type="ECO:0000313" key="12">
    <source>
        <dbReference type="EMBL" id="CDF33941.1"/>
    </source>
</evidence>
<feature type="region of interest" description="Disordered" evidence="11">
    <location>
        <begin position="125"/>
        <end position="145"/>
    </location>
</feature>
<dbReference type="AlphaFoldDB" id="R7Q975"/>
<keyword evidence="8 10" id="KW-0472">Membrane</keyword>
<keyword evidence="4 10" id="KW-0479">Metal-binding</keyword>
<evidence type="ECO:0000256" key="4">
    <source>
        <dbReference type="ARBA" id="ARBA00022723"/>
    </source>
</evidence>
<dbReference type="GO" id="GO:0004408">
    <property type="term" value="F:holocytochrome-c synthase activity"/>
    <property type="evidence" value="ECO:0007669"/>
    <property type="project" value="UniProtKB-EC"/>
</dbReference>
<dbReference type="OrthoDB" id="4243at2759"/>
<dbReference type="STRING" id="2769.R7Q975"/>
<name>R7Q975_CHOCR</name>
<keyword evidence="6 10" id="KW-0408">Iron</keyword>
<dbReference type="Gramene" id="CDF33941">
    <property type="protein sequence ID" value="CDF33941"/>
    <property type="gene ID" value="CHC_T00002615001"/>
</dbReference>
<proteinExistence type="inferred from homology"/>
<keyword evidence="9 10" id="KW-0456">Lyase</keyword>
<dbReference type="Proteomes" id="UP000012073">
    <property type="component" value="Unassembled WGS sequence"/>
</dbReference>
<dbReference type="GeneID" id="17321497"/>
<feature type="region of interest" description="Disordered" evidence="11">
    <location>
        <begin position="43"/>
        <end position="113"/>
    </location>
</feature>
<sequence>MWWPFPFLAFADGKCPVDHKNMSNEQLDGMMAQYKRVGHDKFLAGLAESEKSQQPSAKPSPASPSPPENPDACPVDHKNMTPDQIAAYMSSRKKDTQSAPDATPPQPPDAPVYDVYGQELDRANLMPTTPNQLPSPGQKQPLSTDRVKSTIPKAGEDADQTWTYPSPQMFFNALKRKGKADGIQEADMDTVVHVHNNMNERTWMEVMQWETRFHCHECDNPKLKRFQGKPHELSPAARFRVWFRNYPMPFDRHDWVLDRCGKTEARYIIDYYYREGPDPIEIHVRPALDSVSAAFDRLRSRAETVRDAILGDSAKETSATAPELAPNWSAGRVVSGDSLEEGEFSFLSNTTADSLREISSEVQTRCAKVGEALREAGDDPAKMEKANVAVNYCMAQTICKAQAAEFMGALESRGDEAGAYANMTSCLDRFHIMARRALLEASGIATSGPEYPAGVTPSVGGNATHAPASSVEKR</sequence>
<dbReference type="EC" id="4.4.1.17" evidence="10"/>
<keyword evidence="3 10" id="KW-0349">Heme</keyword>
<dbReference type="PROSITE" id="PS00822">
    <property type="entry name" value="CYTO_HEME_LYASE_2"/>
    <property type="match status" value="1"/>
</dbReference>
<evidence type="ECO:0000256" key="2">
    <source>
        <dbReference type="ARBA" id="ARBA00007255"/>
    </source>
</evidence>
<keyword evidence="5 10" id="KW-0999">Mitochondrion inner membrane</keyword>
<keyword evidence="7 10" id="KW-0496">Mitochondrion</keyword>
<dbReference type="PANTHER" id="PTHR12743:SF8">
    <property type="entry name" value="PROTEIN HRI1"/>
    <property type="match status" value="1"/>
</dbReference>
<evidence type="ECO:0000313" key="13">
    <source>
        <dbReference type="Proteomes" id="UP000012073"/>
    </source>
</evidence>
<evidence type="ECO:0000256" key="6">
    <source>
        <dbReference type="ARBA" id="ARBA00023004"/>
    </source>
</evidence>
<reference evidence="13" key="1">
    <citation type="journal article" date="2013" name="Proc. Natl. Acad. Sci. U.S.A.">
        <title>Genome structure and metabolic features in the red seaweed Chondrus crispus shed light on evolution of the Archaeplastida.</title>
        <authorList>
            <person name="Collen J."/>
            <person name="Porcel B."/>
            <person name="Carre W."/>
            <person name="Ball S.G."/>
            <person name="Chaparro C."/>
            <person name="Tonon T."/>
            <person name="Barbeyron T."/>
            <person name="Michel G."/>
            <person name="Noel B."/>
            <person name="Valentin K."/>
            <person name="Elias M."/>
            <person name="Artiguenave F."/>
            <person name="Arun A."/>
            <person name="Aury J.M."/>
            <person name="Barbosa-Neto J.F."/>
            <person name="Bothwell J.H."/>
            <person name="Bouget F.Y."/>
            <person name="Brillet L."/>
            <person name="Cabello-Hurtado F."/>
            <person name="Capella-Gutierrez S."/>
            <person name="Charrier B."/>
            <person name="Cladiere L."/>
            <person name="Cock J.M."/>
            <person name="Coelho S.M."/>
            <person name="Colleoni C."/>
            <person name="Czjzek M."/>
            <person name="Da Silva C."/>
            <person name="Delage L."/>
            <person name="Denoeud F."/>
            <person name="Deschamps P."/>
            <person name="Dittami S.M."/>
            <person name="Gabaldon T."/>
            <person name="Gachon C.M."/>
            <person name="Groisillier A."/>
            <person name="Herve C."/>
            <person name="Jabbari K."/>
            <person name="Katinka M."/>
            <person name="Kloareg B."/>
            <person name="Kowalczyk N."/>
            <person name="Labadie K."/>
            <person name="Leblanc C."/>
            <person name="Lopez P.J."/>
            <person name="McLachlan D.H."/>
            <person name="Meslet-Cladiere L."/>
            <person name="Moustafa A."/>
            <person name="Nehr Z."/>
            <person name="Nyvall Collen P."/>
            <person name="Panaud O."/>
            <person name="Partensky F."/>
            <person name="Poulain J."/>
            <person name="Rensing S.A."/>
            <person name="Rousvoal S."/>
            <person name="Samson G."/>
            <person name="Symeonidi A."/>
            <person name="Weissenbach J."/>
            <person name="Zambounis A."/>
            <person name="Wincker P."/>
            <person name="Boyen C."/>
        </authorList>
    </citation>
    <scope>NUCLEOTIDE SEQUENCE [LARGE SCALE GENOMIC DNA]</scope>
    <source>
        <strain evidence="13">cv. Stackhouse</strain>
    </source>
</reference>
<evidence type="ECO:0000256" key="5">
    <source>
        <dbReference type="ARBA" id="ARBA00022792"/>
    </source>
</evidence>
<protein>
    <recommendedName>
        <fullName evidence="10">Holocytochrome c-type synthase</fullName>
        <ecNumber evidence="10">4.4.1.17</ecNumber>
    </recommendedName>
</protein>
<comment type="similarity">
    <text evidence="2 10">Belongs to the cytochrome c-type heme lyase family.</text>
</comment>
<feature type="region of interest" description="Disordered" evidence="11">
    <location>
        <begin position="449"/>
        <end position="474"/>
    </location>
</feature>
<dbReference type="GO" id="GO:0046872">
    <property type="term" value="F:metal ion binding"/>
    <property type="evidence" value="ECO:0007669"/>
    <property type="project" value="UniProtKB-KW"/>
</dbReference>